<dbReference type="EMBL" id="CP093351">
    <property type="protein sequence ID" value="WOH16037.1"/>
    <property type="molecule type" value="Genomic_DNA"/>
</dbReference>
<evidence type="ECO:0000256" key="1">
    <source>
        <dbReference type="SAM" id="MobiDB-lite"/>
    </source>
</evidence>
<feature type="transmembrane region" description="Helical" evidence="2">
    <location>
        <begin position="6"/>
        <end position="29"/>
    </location>
</feature>
<accession>A0A175YHA0</accession>
<name>A0A175YHA0_DAUCS</name>
<keyword evidence="2" id="KW-0472">Membrane</keyword>
<keyword evidence="5" id="KW-1185">Reference proteome</keyword>
<keyword evidence="2" id="KW-0812">Transmembrane</keyword>
<proteinExistence type="predicted"/>
<dbReference type="Proteomes" id="UP000077755">
    <property type="component" value="Chromosome 9"/>
</dbReference>
<protein>
    <submittedName>
        <fullName evidence="3">Uncharacterized protein</fullName>
    </submittedName>
</protein>
<dbReference type="Gramene" id="KZM83056">
    <property type="protein sequence ID" value="KZM83056"/>
    <property type="gene ID" value="DCAR_030625"/>
</dbReference>
<sequence length="110" mass="10091">MEVSLGLIIICGSVFILFAVVYILFSCLCSGGGNKKSKSKGSSRAVPGGATDGDMFVLETIPASDGNAASSHHCGHAQGAGGCAACGGGGGCGGCGGGGCGGGGGGGSGC</sequence>
<feature type="region of interest" description="Disordered" evidence="1">
    <location>
        <begin position="32"/>
        <end position="51"/>
    </location>
</feature>
<evidence type="ECO:0000256" key="2">
    <source>
        <dbReference type="SAM" id="Phobius"/>
    </source>
</evidence>
<evidence type="ECO:0000313" key="5">
    <source>
        <dbReference type="Proteomes" id="UP000077755"/>
    </source>
</evidence>
<dbReference type="OMA" id="QGANTRC"/>
<organism evidence="3">
    <name type="scientific">Daucus carota subsp. sativus</name>
    <name type="common">Carrot</name>
    <dbReference type="NCBI Taxonomy" id="79200"/>
    <lineage>
        <taxon>Eukaryota</taxon>
        <taxon>Viridiplantae</taxon>
        <taxon>Streptophyta</taxon>
        <taxon>Embryophyta</taxon>
        <taxon>Tracheophyta</taxon>
        <taxon>Spermatophyta</taxon>
        <taxon>Magnoliopsida</taxon>
        <taxon>eudicotyledons</taxon>
        <taxon>Gunneridae</taxon>
        <taxon>Pentapetalae</taxon>
        <taxon>asterids</taxon>
        <taxon>campanulids</taxon>
        <taxon>Apiales</taxon>
        <taxon>Apiaceae</taxon>
        <taxon>Apioideae</taxon>
        <taxon>Scandiceae</taxon>
        <taxon>Daucinae</taxon>
        <taxon>Daucus</taxon>
        <taxon>Daucus sect. Daucus</taxon>
    </lineage>
</organism>
<dbReference type="AlphaFoldDB" id="A0A175YHA0"/>
<evidence type="ECO:0000313" key="4">
    <source>
        <dbReference type="EMBL" id="WOH16037.1"/>
    </source>
</evidence>
<gene>
    <name evidence="3" type="ORF">DCAR_030625</name>
    <name evidence="4" type="ORF">DCAR_0935586</name>
</gene>
<evidence type="ECO:0000313" key="3">
    <source>
        <dbReference type="EMBL" id="KZM83056.1"/>
    </source>
</evidence>
<reference evidence="3" key="1">
    <citation type="journal article" date="2016" name="Nat. Genet.">
        <title>A high-quality carrot genome assembly provides new insights into carotenoid accumulation and asterid genome evolution.</title>
        <authorList>
            <person name="Iorizzo M."/>
            <person name="Ellison S."/>
            <person name="Senalik D."/>
            <person name="Zeng P."/>
            <person name="Satapoomin P."/>
            <person name="Huang J."/>
            <person name="Bowman M."/>
            <person name="Iovene M."/>
            <person name="Sanseverino W."/>
            <person name="Cavagnaro P."/>
            <person name="Yildiz M."/>
            <person name="Macko-Podgorni A."/>
            <person name="Moranska E."/>
            <person name="Grzebelus E."/>
            <person name="Grzebelus D."/>
            <person name="Ashrafi H."/>
            <person name="Zheng Z."/>
            <person name="Cheng S."/>
            <person name="Spooner D."/>
            <person name="Van Deynze A."/>
            <person name="Simon P."/>
        </authorList>
    </citation>
    <scope>NUCLEOTIDE SEQUENCE [LARGE SCALE GENOMIC DNA]</scope>
    <source>
        <tissue evidence="3">Leaf</tissue>
    </source>
</reference>
<reference evidence="4" key="2">
    <citation type="submission" date="2022-03" db="EMBL/GenBank/DDBJ databases">
        <title>Draft title - Genomic analysis of global carrot germplasm unveils the trajectory of domestication and the origin of high carotenoid orange carrot.</title>
        <authorList>
            <person name="Iorizzo M."/>
            <person name="Ellison S."/>
            <person name="Senalik D."/>
            <person name="Macko-Podgorni A."/>
            <person name="Grzebelus D."/>
            <person name="Bostan H."/>
            <person name="Rolling W."/>
            <person name="Curaba J."/>
            <person name="Simon P."/>
        </authorList>
    </citation>
    <scope>NUCLEOTIDE SEQUENCE</scope>
    <source>
        <tissue evidence="4">Leaf</tissue>
    </source>
</reference>
<keyword evidence="2" id="KW-1133">Transmembrane helix</keyword>
<dbReference type="EMBL" id="LNRQ01000009">
    <property type="protein sequence ID" value="KZM83056.1"/>
    <property type="molecule type" value="Genomic_DNA"/>
</dbReference>